<reference evidence="1 3" key="1">
    <citation type="submission" date="2014-04" db="EMBL/GenBank/DDBJ databases">
        <title>Evolutionary Origins and Diversification of the Mycorrhizal Mutualists.</title>
        <authorList>
            <consortium name="DOE Joint Genome Institute"/>
            <consortium name="Mycorrhizal Genomics Consortium"/>
            <person name="Kohler A."/>
            <person name="Kuo A."/>
            <person name="Nagy L.G."/>
            <person name="Floudas D."/>
            <person name="Copeland A."/>
            <person name="Barry K.W."/>
            <person name="Cichocki N."/>
            <person name="Veneault-Fourrey C."/>
            <person name="LaButti K."/>
            <person name="Lindquist E.A."/>
            <person name="Lipzen A."/>
            <person name="Lundell T."/>
            <person name="Morin E."/>
            <person name="Murat C."/>
            <person name="Riley R."/>
            <person name="Ohm R."/>
            <person name="Sun H."/>
            <person name="Tunlid A."/>
            <person name="Henrissat B."/>
            <person name="Grigoriev I.V."/>
            <person name="Hibbett D.S."/>
            <person name="Martin F."/>
        </authorList>
    </citation>
    <scope>NUCLEOTIDE SEQUENCE [LARGE SCALE GENOMIC DNA]</scope>
    <source>
        <strain evidence="1 3">MD-312</strain>
    </source>
</reference>
<dbReference type="EMBL" id="KN840210">
    <property type="protein sequence ID" value="KIJ57639.1"/>
    <property type="molecule type" value="Genomic_DNA"/>
</dbReference>
<evidence type="ECO:0000313" key="1">
    <source>
        <dbReference type="EMBL" id="KIJ57535.1"/>
    </source>
</evidence>
<dbReference type="Proteomes" id="UP000053820">
    <property type="component" value="Unassembled WGS sequence"/>
</dbReference>
<dbReference type="OrthoDB" id="10254310at2759"/>
<dbReference type="HOGENOM" id="CLU_2558572_0_0_1"/>
<protein>
    <submittedName>
        <fullName evidence="1">Uncharacterized protein</fullName>
    </submittedName>
</protein>
<dbReference type="EMBL" id="KN840293">
    <property type="protein sequence ID" value="KIJ57535.1"/>
    <property type="molecule type" value="Genomic_DNA"/>
</dbReference>
<name>A0A0C2PWP9_9AGAM</name>
<evidence type="ECO:0000313" key="2">
    <source>
        <dbReference type="EMBL" id="KIJ57639.1"/>
    </source>
</evidence>
<organism evidence="1 3">
    <name type="scientific">Hydnomerulius pinastri MD-312</name>
    <dbReference type="NCBI Taxonomy" id="994086"/>
    <lineage>
        <taxon>Eukaryota</taxon>
        <taxon>Fungi</taxon>
        <taxon>Dikarya</taxon>
        <taxon>Basidiomycota</taxon>
        <taxon>Agaricomycotina</taxon>
        <taxon>Agaricomycetes</taxon>
        <taxon>Agaricomycetidae</taxon>
        <taxon>Boletales</taxon>
        <taxon>Boletales incertae sedis</taxon>
        <taxon>Leucogyrophana</taxon>
    </lineage>
</organism>
<sequence>MDGVNLNAFTENAARLGMRIQETFNEHTRDLTITRGGATIFDMPDDKVKNIGKQLDSSSDREKLDAMKRLIAVGTCPTTSRK</sequence>
<gene>
    <name evidence="2" type="ORF">HYDPIDRAFT_34921</name>
    <name evidence="1" type="ORF">HYDPIDRAFT_35012</name>
</gene>
<accession>A0A0C2PWP9</accession>
<dbReference type="AlphaFoldDB" id="A0A0C2PWP9"/>
<keyword evidence="3" id="KW-1185">Reference proteome</keyword>
<proteinExistence type="predicted"/>
<evidence type="ECO:0000313" key="3">
    <source>
        <dbReference type="Proteomes" id="UP000053820"/>
    </source>
</evidence>